<accession>A0ACC7NZ39</accession>
<dbReference type="EMBL" id="JBJURJ010000009">
    <property type="protein sequence ID" value="MFM9329760.1"/>
    <property type="molecule type" value="Genomic_DNA"/>
</dbReference>
<proteinExistence type="predicted"/>
<evidence type="ECO:0000313" key="2">
    <source>
        <dbReference type="Proteomes" id="UP001631969"/>
    </source>
</evidence>
<comment type="caution">
    <text evidence="1">The sequence shown here is derived from an EMBL/GenBank/DDBJ whole genome shotgun (WGS) entry which is preliminary data.</text>
</comment>
<name>A0ACC7NZ39_9BACL</name>
<sequence length="507" mass="56943">MKTYRYVLLLAAATLAAATGCQSDNQEKAGPDEPFPITLLTANFSSNPASKDSKVWKMVEEYTHTNLNIIWAPNASYNDKMNISLASGTLPMVIKVENTHVPSVAGAIQKGQIWEIGPYLSRFPNLSQADPEILGNISNEGKVYGIYRARKQGRPGISYRKDWLDKLSLSEPKTIDEFYAVLKAFTEKDPDGNGIDDTYGLAVSKYPLPWEMMQVWFGAPNKWGIDEHDKLIPEHFTPEYRNSLKFFRKIYAEGLVNSDFPIYDSTRWNDQVVSGRAGVMLDVADTAGRLETKLKQANPHAVIDVFGAVEGPHGLRSLSTSGYNGVYLISKSGVKTEQELLKVLGFLDKLNDEPMQRLLYYGLENIHYTMHNGAMESLPNDTVPPEYNANDLEQLLPLIPELTKFKAVSPLREKVNTVIENNERIIITNPAEGLESPTYTQKGNMLDDMISEARIQYITGKIDDPEFDRLLEAWRISGGDKVIQEINDAYRVRKNALKQSEEPVVNK</sequence>
<reference evidence="1" key="1">
    <citation type="submission" date="2024-12" db="EMBL/GenBank/DDBJ databases">
        <authorList>
            <person name="Wu N."/>
        </authorList>
    </citation>
    <scope>NUCLEOTIDE SEQUENCE</scope>
    <source>
        <strain evidence="1">P15</strain>
    </source>
</reference>
<evidence type="ECO:0000313" key="1">
    <source>
        <dbReference type="EMBL" id="MFM9329760.1"/>
    </source>
</evidence>
<organism evidence="1 2">
    <name type="scientific">Paenibacillus mesotrionivorans</name>
    <dbReference type="NCBI Taxonomy" id="3160968"/>
    <lineage>
        <taxon>Bacteria</taxon>
        <taxon>Bacillati</taxon>
        <taxon>Bacillota</taxon>
        <taxon>Bacilli</taxon>
        <taxon>Bacillales</taxon>
        <taxon>Paenibacillaceae</taxon>
        <taxon>Paenibacillus</taxon>
    </lineage>
</organism>
<dbReference type="Proteomes" id="UP001631969">
    <property type="component" value="Unassembled WGS sequence"/>
</dbReference>
<keyword evidence="2" id="KW-1185">Reference proteome</keyword>
<gene>
    <name evidence="1" type="ORF">ACI1P1_15805</name>
</gene>
<protein>
    <submittedName>
        <fullName evidence="1">Extracellular solute-binding protein</fullName>
    </submittedName>
</protein>